<dbReference type="Proteomes" id="UP000030651">
    <property type="component" value="Unassembled WGS sequence"/>
</dbReference>
<evidence type="ECO:0000256" key="5">
    <source>
        <dbReference type="ARBA" id="ARBA00023002"/>
    </source>
</evidence>
<dbReference type="GO" id="GO:0020037">
    <property type="term" value="F:heme binding"/>
    <property type="evidence" value="ECO:0007669"/>
    <property type="project" value="InterPro"/>
</dbReference>
<keyword evidence="5 9" id="KW-0560">Oxidoreductase</keyword>
<dbReference type="InParanoid" id="W3WK20"/>
<evidence type="ECO:0000256" key="8">
    <source>
        <dbReference type="PIRSR" id="PIRSR602403-1"/>
    </source>
</evidence>
<evidence type="ECO:0000256" key="4">
    <source>
        <dbReference type="ARBA" id="ARBA00022723"/>
    </source>
</evidence>
<dbReference type="GO" id="GO:0005506">
    <property type="term" value="F:iron ion binding"/>
    <property type="evidence" value="ECO:0007669"/>
    <property type="project" value="InterPro"/>
</dbReference>
<dbReference type="RefSeq" id="XP_007841220.1">
    <property type="nucleotide sequence ID" value="XM_007843029.1"/>
</dbReference>
<dbReference type="HOGENOM" id="CLU_022195_9_2_1"/>
<dbReference type="GO" id="GO:0004497">
    <property type="term" value="F:monooxygenase activity"/>
    <property type="evidence" value="ECO:0007669"/>
    <property type="project" value="UniProtKB-KW"/>
</dbReference>
<comment type="similarity">
    <text evidence="2 9">Belongs to the cytochrome P450 family.</text>
</comment>
<comment type="cofactor">
    <cofactor evidence="1 8">
        <name>heme</name>
        <dbReference type="ChEBI" id="CHEBI:30413"/>
    </cofactor>
</comment>
<keyword evidence="3 8" id="KW-0349">Heme</keyword>
<evidence type="ECO:0000256" key="1">
    <source>
        <dbReference type="ARBA" id="ARBA00001971"/>
    </source>
</evidence>
<protein>
    <recommendedName>
        <fullName evidence="12">Cytochrome P450</fullName>
    </recommendedName>
</protein>
<name>W3WK20_PESFW</name>
<organism evidence="10 11">
    <name type="scientific">Pestalotiopsis fici (strain W106-1 / CGMCC3.15140)</name>
    <dbReference type="NCBI Taxonomy" id="1229662"/>
    <lineage>
        <taxon>Eukaryota</taxon>
        <taxon>Fungi</taxon>
        <taxon>Dikarya</taxon>
        <taxon>Ascomycota</taxon>
        <taxon>Pezizomycotina</taxon>
        <taxon>Sordariomycetes</taxon>
        <taxon>Xylariomycetidae</taxon>
        <taxon>Amphisphaeriales</taxon>
        <taxon>Sporocadaceae</taxon>
        <taxon>Pestalotiopsis</taxon>
    </lineage>
</organism>
<evidence type="ECO:0000256" key="2">
    <source>
        <dbReference type="ARBA" id="ARBA00010617"/>
    </source>
</evidence>
<evidence type="ECO:0000313" key="10">
    <source>
        <dbReference type="EMBL" id="ETS73502.1"/>
    </source>
</evidence>
<feature type="binding site" description="axial binding residue" evidence="8">
    <location>
        <position position="472"/>
    </location>
    <ligand>
        <name>heme</name>
        <dbReference type="ChEBI" id="CHEBI:30413"/>
    </ligand>
    <ligandPart>
        <name>Fe</name>
        <dbReference type="ChEBI" id="CHEBI:18248"/>
    </ligandPart>
</feature>
<gene>
    <name evidence="10" type="ORF">PFICI_14448</name>
</gene>
<dbReference type="OrthoDB" id="1844152at2759"/>
<dbReference type="PROSITE" id="PS00086">
    <property type="entry name" value="CYTOCHROME_P450"/>
    <property type="match status" value="1"/>
</dbReference>
<accession>W3WK20</accession>
<dbReference type="InterPro" id="IPR002403">
    <property type="entry name" value="Cyt_P450_E_grp-IV"/>
</dbReference>
<dbReference type="InterPro" id="IPR017972">
    <property type="entry name" value="Cyt_P450_CS"/>
</dbReference>
<dbReference type="SUPFAM" id="SSF48264">
    <property type="entry name" value="Cytochrome P450"/>
    <property type="match status" value="1"/>
</dbReference>
<dbReference type="GO" id="GO:0016705">
    <property type="term" value="F:oxidoreductase activity, acting on paired donors, with incorporation or reduction of molecular oxygen"/>
    <property type="evidence" value="ECO:0007669"/>
    <property type="project" value="InterPro"/>
</dbReference>
<dbReference type="PRINTS" id="PR00465">
    <property type="entry name" value="EP450IV"/>
</dbReference>
<dbReference type="GeneID" id="19279461"/>
<evidence type="ECO:0000313" key="11">
    <source>
        <dbReference type="Proteomes" id="UP000030651"/>
    </source>
</evidence>
<evidence type="ECO:0000256" key="9">
    <source>
        <dbReference type="RuleBase" id="RU000461"/>
    </source>
</evidence>
<evidence type="ECO:0000256" key="6">
    <source>
        <dbReference type="ARBA" id="ARBA00023004"/>
    </source>
</evidence>
<proteinExistence type="inferred from homology"/>
<dbReference type="PANTHER" id="PTHR46206">
    <property type="entry name" value="CYTOCHROME P450"/>
    <property type="match status" value="1"/>
</dbReference>
<keyword evidence="7 9" id="KW-0503">Monooxygenase</keyword>
<dbReference type="AlphaFoldDB" id="W3WK20"/>
<dbReference type="PANTHER" id="PTHR46206:SF1">
    <property type="entry name" value="P450, PUTATIVE (EUROFUNG)-RELATED"/>
    <property type="match status" value="1"/>
</dbReference>
<dbReference type="EMBL" id="KI912121">
    <property type="protein sequence ID" value="ETS73502.1"/>
    <property type="molecule type" value="Genomic_DNA"/>
</dbReference>
<keyword evidence="4 8" id="KW-0479">Metal-binding</keyword>
<dbReference type="eggNOG" id="KOG0157">
    <property type="taxonomic scope" value="Eukaryota"/>
</dbReference>
<dbReference type="InterPro" id="IPR001128">
    <property type="entry name" value="Cyt_P450"/>
</dbReference>
<dbReference type="OMA" id="HTFLNCV"/>
<keyword evidence="6 8" id="KW-0408">Iron</keyword>
<dbReference type="Pfam" id="PF00067">
    <property type="entry name" value="p450"/>
    <property type="match status" value="1"/>
</dbReference>
<dbReference type="KEGG" id="pfy:PFICI_14448"/>
<sequence>MAIITLITFAPSATVLTIILLVIPTVVLAHLIWRLISSHGLPNTLPWVGMGNHVTPIARIRANLASFFNLKDLLDEGYNQFSKNEKAYVLPYFINGHQVILPRSQLQWLLQQPDSVLSQEHVNRQFLQAEHTFFHANLVKNPVHMEVVNHELAKLLGTFTGEMVDETRACLEDLWGSDAGSWREVKLYESMLSLIARLSTRVFIGQPLCHDQDFLGACSSFNRNVALSAAALSVFPSFLRPLFAPFVTYYDYLQYQKCCRYIMPIIKERINKIHCADKLSTFDQEPCNDYIQWAIDHALNRPVVSLEELDPKVISCRFIVLCFAAIQSSVITLTNCIFDIAATSNCVSTCNLMRQEVVNETMKAGWSKSSLARMRHIDSSLRESLRLNGFIERGIMKMVVAPKGVTLPNGSRIPCGTKVGISGYSVHHDDSIYKSASTYDAFRFVGSRSESPLALVTTSDKFMGFSHGSHACPGRFFAANQLKIALAHILLHYEIEPISKRPGNQWFFGHIAPPLRDTIRVRRRKM</sequence>
<evidence type="ECO:0008006" key="12">
    <source>
        <dbReference type="Google" id="ProtNLM"/>
    </source>
</evidence>
<keyword evidence="11" id="KW-1185">Reference proteome</keyword>
<reference evidence="11" key="1">
    <citation type="journal article" date="2015" name="BMC Genomics">
        <title>Genomic and transcriptomic analysis of the endophytic fungus Pestalotiopsis fici reveals its lifestyle and high potential for synthesis of natural products.</title>
        <authorList>
            <person name="Wang X."/>
            <person name="Zhang X."/>
            <person name="Liu L."/>
            <person name="Xiang M."/>
            <person name="Wang W."/>
            <person name="Sun X."/>
            <person name="Che Y."/>
            <person name="Guo L."/>
            <person name="Liu G."/>
            <person name="Guo L."/>
            <person name="Wang C."/>
            <person name="Yin W.B."/>
            <person name="Stadler M."/>
            <person name="Zhang X."/>
            <person name="Liu X."/>
        </authorList>
    </citation>
    <scope>NUCLEOTIDE SEQUENCE [LARGE SCALE GENOMIC DNA]</scope>
    <source>
        <strain evidence="11">W106-1 / CGMCC3.15140</strain>
    </source>
</reference>
<dbReference type="InterPro" id="IPR036396">
    <property type="entry name" value="Cyt_P450_sf"/>
</dbReference>
<evidence type="ECO:0000256" key="3">
    <source>
        <dbReference type="ARBA" id="ARBA00022617"/>
    </source>
</evidence>
<evidence type="ECO:0000256" key="7">
    <source>
        <dbReference type="ARBA" id="ARBA00023033"/>
    </source>
</evidence>
<dbReference type="Gene3D" id="1.10.630.10">
    <property type="entry name" value="Cytochrome P450"/>
    <property type="match status" value="1"/>
</dbReference>
<dbReference type="CDD" id="cd11041">
    <property type="entry name" value="CYP503A1-like"/>
    <property type="match status" value="1"/>
</dbReference>